<dbReference type="OrthoDB" id="1931790at2759"/>
<feature type="transmembrane region" description="Helical" evidence="6">
    <location>
        <begin position="209"/>
        <end position="235"/>
    </location>
</feature>
<evidence type="ECO:0000256" key="6">
    <source>
        <dbReference type="SAM" id="Phobius"/>
    </source>
</evidence>
<keyword evidence="4 6" id="KW-1133">Transmembrane helix</keyword>
<dbReference type="PANTHER" id="PTHR31218">
    <property type="entry name" value="WAT1-RELATED PROTEIN"/>
    <property type="match status" value="1"/>
</dbReference>
<feature type="transmembrane region" description="Helical" evidence="6">
    <location>
        <begin position="327"/>
        <end position="348"/>
    </location>
</feature>
<protein>
    <recommendedName>
        <fullName evidence="7">EamA domain-containing protein</fullName>
    </recommendedName>
</protein>
<evidence type="ECO:0000256" key="4">
    <source>
        <dbReference type="ARBA" id="ARBA00022989"/>
    </source>
</evidence>
<evidence type="ECO:0000313" key="8">
    <source>
        <dbReference type="EMBL" id="KAF3443077.1"/>
    </source>
</evidence>
<organism evidence="8 9">
    <name type="scientific">Rhamnella rubrinervis</name>
    <dbReference type="NCBI Taxonomy" id="2594499"/>
    <lineage>
        <taxon>Eukaryota</taxon>
        <taxon>Viridiplantae</taxon>
        <taxon>Streptophyta</taxon>
        <taxon>Embryophyta</taxon>
        <taxon>Tracheophyta</taxon>
        <taxon>Spermatophyta</taxon>
        <taxon>Magnoliopsida</taxon>
        <taxon>eudicotyledons</taxon>
        <taxon>Gunneridae</taxon>
        <taxon>Pentapetalae</taxon>
        <taxon>rosids</taxon>
        <taxon>fabids</taxon>
        <taxon>Rosales</taxon>
        <taxon>Rhamnaceae</taxon>
        <taxon>rhamnoid group</taxon>
        <taxon>Rhamneae</taxon>
        <taxon>Rhamnella</taxon>
    </lineage>
</organism>
<dbReference type="InterPro" id="IPR037185">
    <property type="entry name" value="EmrE-like"/>
</dbReference>
<comment type="subcellular location">
    <subcellularLocation>
        <location evidence="1">Membrane</location>
        <topology evidence="1">Multi-pass membrane protein</topology>
    </subcellularLocation>
</comment>
<evidence type="ECO:0000256" key="2">
    <source>
        <dbReference type="ARBA" id="ARBA00007635"/>
    </source>
</evidence>
<keyword evidence="5 6" id="KW-0472">Membrane</keyword>
<evidence type="ECO:0000256" key="3">
    <source>
        <dbReference type="ARBA" id="ARBA00022692"/>
    </source>
</evidence>
<feature type="transmembrane region" description="Helical" evidence="6">
    <location>
        <begin position="533"/>
        <end position="553"/>
    </location>
</feature>
<comment type="caution">
    <text evidence="8">The sequence shown here is derived from an EMBL/GenBank/DDBJ whole genome shotgun (WGS) entry which is preliminary data.</text>
</comment>
<reference evidence="8" key="1">
    <citation type="submission" date="2020-03" db="EMBL/GenBank/DDBJ databases">
        <title>A high-quality chromosome-level genome assembly of a woody plant with both climbing and erect habits, Rhamnella rubrinervis.</title>
        <authorList>
            <person name="Lu Z."/>
            <person name="Yang Y."/>
            <person name="Zhu X."/>
            <person name="Sun Y."/>
        </authorList>
    </citation>
    <scope>NUCLEOTIDE SEQUENCE</scope>
    <source>
        <strain evidence="8">BYM</strain>
        <tissue evidence="8">Leaf</tissue>
    </source>
</reference>
<dbReference type="GO" id="GO:0016020">
    <property type="term" value="C:membrane"/>
    <property type="evidence" value="ECO:0007669"/>
    <property type="project" value="UniProtKB-SubCell"/>
</dbReference>
<dbReference type="GO" id="GO:0022857">
    <property type="term" value="F:transmembrane transporter activity"/>
    <property type="evidence" value="ECO:0007669"/>
    <property type="project" value="InterPro"/>
</dbReference>
<comment type="similarity">
    <text evidence="2">Belongs to the drug/metabolite transporter (DMT) superfamily. Plant drug/metabolite exporter (P-DME) (TC 2.A.7.4) family.</text>
</comment>
<feature type="transmembrane region" description="Helical" evidence="6">
    <location>
        <begin position="247"/>
        <end position="267"/>
    </location>
</feature>
<proteinExistence type="inferred from homology"/>
<keyword evidence="3 6" id="KW-0812">Transmembrane</keyword>
<dbReference type="InterPro" id="IPR000620">
    <property type="entry name" value="EamA_dom"/>
</dbReference>
<name>A0A8K0ME46_9ROSA</name>
<dbReference type="InterPro" id="IPR030184">
    <property type="entry name" value="WAT1-related"/>
</dbReference>
<gene>
    <name evidence="8" type="ORF">FNV43_RR16998</name>
</gene>
<feature type="domain" description="EamA" evidence="7">
    <location>
        <begin position="471"/>
        <end position="609"/>
    </location>
</feature>
<feature type="transmembrane region" description="Helical" evidence="6">
    <location>
        <begin position="429"/>
        <end position="449"/>
    </location>
</feature>
<feature type="transmembrane region" description="Helical" evidence="6">
    <location>
        <begin position="501"/>
        <end position="521"/>
    </location>
</feature>
<sequence>MFLRLARLKAVGAAVQYSHGILSMRVTCCECRGLGGGDWSSHLGAEKASNPDTISCVLKCGNCGFPYMAPNVFKKLVKELHLLKRATWHIGRFCQCNLVTGLRVMGSKIGFRLLALGLKQSSSTFASVTANIVPSITFLLAVVFRMEKLDISELGTQAKIGGTVAAFSGATLMTLYKGITVISTHTQHHHKIATSSKVSSQKDWIKGSVMHVVACFPVSASYILQGIMVCGIAFYVQIVAMKTKAPVFVTAFRPLCTILVAIMGLFITGEALHLVCFIGALLIIVGLYAVLWGKEKEKEKIIVDNTRPQQGFNIICKIALDLGMNQYLLLVYGNAFGTVATALLALTFERKNNSKLSLLVLRDVFFLGLLGSVLGRGLYLAGLKQSSSTFASATANIIPSITFLFAVVLRMEKLDITKLGTQAKIGGTIAAFSGATLMTLYKGITMISMHTQQHHEIVTPSKVSSHKDWIKGSVMIIVSYFLLSAYYILQTKTIKLYPAPITLTSLTCLSGTLLSALLKAIMDHKASSWRLSWNFTLLAPIYSGIMVFGIAFYVQIVAIKTKGPVFVTAFRPLCTVLVAIMGLFITGEALHLGSIIGAMLIIVGLYAILWGKEKEKEKIIVDNIRPEQGV</sequence>
<feature type="transmembrane region" description="Helical" evidence="6">
    <location>
        <begin position="565"/>
        <end position="585"/>
    </location>
</feature>
<feature type="domain" description="EamA" evidence="7">
    <location>
        <begin position="314"/>
        <end position="419"/>
    </location>
</feature>
<dbReference type="Pfam" id="PF00892">
    <property type="entry name" value="EamA"/>
    <property type="match status" value="2"/>
</dbReference>
<keyword evidence="9" id="KW-1185">Reference proteome</keyword>
<accession>A0A8K0ME46</accession>
<feature type="transmembrane region" description="Helical" evidence="6">
    <location>
        <begin position="469"/>
        <end position="489"/>
    </location>
</feature>
<evidence type="ECO:0000256" key="1">
    <source>
        <dbReference type="ARBA" id="ARBA00004141"/>
    </source>
</evidence>
<dbReference type="AlphaFoldDB" id="A0A8K0ME46"/>
<feature type="transmembrane region" description="Helical" evidence="6">
    <location>
        <begin position="274"/>
        <end position="293"/>
    </location>
</feature>
<evidence type="ECO:0000313" key="9">
    <source>
        <dbReference type="Proteomes" id="UP000796880"/>
    </source>
</evidence>
<evidence type="ECO:0000259" key="7">
    <source>
        <dbReference type="Pfam" id="PF00892"/>
    </source>
</evidence>
<feature type="transmembrane region" description="Helical" evidence="6">
    <location>
        <begin position="388"/>
        <end position="409"/>
    </location>
</feature>
<dbReference type="EMBL" id="VOIH02000007">
    <property type="protein sequence ID" value="KAF3443077.1"/>
    <property type="molecule type" value="Genomic_DNA"/>
</dbReference>
<dbReference type="Proteomes" id="UP000796880">
    <property type="component" value="Unassembled WGS sequence"/>
</dbReference>
<evidence type="ECO:0000256" key="5">
    <source>
        <dbReference type="ARBA" id="ARBA00023136"/>
    </source>
</evidence>
<feature type="transmembrane region" description="Helical" evidence="6">
    <location>
        <begin position="360"/>
        <end position="382"/>
    </location>
</feature>
<dbReference type="SUPFAM" id="SSF103481">
    <property type="entry name" value="Multidrug resistance efflux transporter EmrE"/>
    <property type="match status" value="2"/>
</dbReference>
<feature type="transmembrane region" description="Helical" evidence="6">
    <location>
        <begin position="591"/>
        <end position="610"/>
    </location>
</feature>